<feature type="transmembrane region" description="Helical" evidence="5">
    <location>
        <begin position="97"/>
        <end position="121"/>
    </location>
</feature>
<dbReference type="GO" id="GO:0016020">
    <property type="term" value="C:membrane"/>
    <property type="evidence" value="ECO:0007669"/>
    <property type="project" value="UniProtKB-SubCell"/>
</dbReference>
<evidence type="ECO:0000259" key="6">
    <source>
        <dbReference type="Pfam" id="PF04932"/>
    </source>
</evidence>
<feature type="transmembrane region" description="Helical" evidence="5">
    <location>
        <begin position="65"/>
        <end position="85"/>
    </location>
</feature>
<evidence type="ECO:0000256" key="4">
    <source>
        <dbReference type="ARBA" id="ARBA00023136"/>
    </source>
</evidence>
<evidence type="ECO:0000256" key="3">
    <source>
        <dbReference type="ARBA" id="ARBA00022989"/>
    </source>
</evidence>
<evidence type="ECO:0000313" key="7">
    <source>
        <dbReference type="EMBL" id="VAW16310.1"/>
    </source>
</evidence>
<dbReference type="EMBL" id="UOEN01000318">
    <property type="protein sequence ID" value="VAW16310.1"/>
    <property type="molecule type" value="Genomic_DNA"/>
</dbReference>
<proteinExistence type="predicted"/>
<evidence type="ECO:0000256" key="2">
    <source>
        <dbReference type="ARBA" id="ARBA00022692"/>
    </source>
</evidence>
<feature type="transmembrane region" description="Helical" evidence="5">
    <location>
        <begin position="41"/>
        <end position="59"/>
    </location>
</feature>
<gene>
    <name evidence="7" type="ORF">MNBD_BACTEROID05-77</name>
</gene>
<feature type="transmembrane region" description="Helical" evidence="5">
    <location>
        <begin position="344"/>
        <end position="363"/>
    </location>
</feature>
<dbReference type="AlphaFoldDB" id="A0A3B0THJ5"/>
<feature type="transmembrane region" description="Helical" evidence="5">
    <location>
        <begin position="215"/>
        <end position="232"/>
    </location>
</feature>
<accession>A0A3B0THJ5</accession>
<evidence type="ECO:0000256" key="1">
    <source>
        <dbReference type="ARBA" id="ARBA00004141"/>
    </source>
</evidence>
<keyword evidence="4 5" id="KW-0472">Membrane</keyword>
<comment type="subcellular location">
    <subcellularLocation>
        <location evidence="1">Membrane</location>
        <topology evidence="1">Multi-pass membrane protein</topology>
    </subcellularLocation>
</comment>
<dbReference type="PANTHER" id="PTHR37422:SF17">
    <property type="entry name" value="O-ANTIGEN LIGASE"/>
    <property type="match status" value="1"/>
</dbReference>
<feature type="transmembrane region" description="Helical" evidence="5">
    <location>
        <begin position="369"/>
        <end position="390"/>
    </location>
</feature>
<feature type="transmembrane region" description="Helical" evidence="5">
    <location>
        <begin position="303"/>
        <end position="323"/>
    </location>
</feature>
<keyword evidence="2 5" id="KW-0812">Transmembrane</keyword>
<protein>
    <recommendedName>
        <fullName evidence="6">O-antigen ligase-related domain-containing protein</fullName>
    </recommendedName>
</protein>
<feature type="domain" description="O-antigen ligase-related" evidence="6">
    <location>
        <begin position="176"/>
        <end position="319"/>
    </location>
</feature>
<dbReference type="InterPro" id="IPR007016">
    <property type="entry name" value="O-antigen_ligase-rel_domated"/>
</dbReference>
<keyword evidence="3 5" id="KW-1133">Transmembrane helix</keyword>
<evidence type="ECO:0000256" key="5">
    <source>
        <dbReference type="SAM" id="Phobius"/>
    </source>
</evidence>
<dbReference type="InterPro" id="IPR051533">
    <property type="entry name" value="WaaL-like"/>
</dbReference>
<dbReference type="PANTHER" id="PTHR37422">
    <property type="entry name" value="TEICHURONIC ACID BIOSYNTHESIS PROTEIN TUAE"/>
    <property type="match status" value="1"/>
</dbReference>
<feature type="transmembrane region" description="Helical" evidence="5">
    <location>
        <begin position="141"/>
        <end position="163"/>
    </location>
</feature>
<sequence length="400" mass="45949">MITALFLWIIKRGYLFWHKVKRNKKSPWNVFKNSFCPKPCFLNKPIVAFLFFGSISTAVNSGGDFLLGGFLTKTCEWFIIFWLFLEVFTEKKHVFIALKIFTFTAFLTSIDSLVQFYWLGYDIVFHHPLDDKGFSTAAFDYANSLGGYLTIAVPLFFSFCFYFRKDKLKLFFAVGLFFATIFSIFVTFSRSSWLALLVGFSLFFIFAGNRKVLGVYLLVVVLISGLFFSVFSKNISSSSKLNIDKIQSMAQWRIGIWEDSFKMIKEKPFLGHGPNTYMEKFQKYRRKKEGIHPYSPAYAHNGYIQLGAELGVFALVSFLWITFSLFNRGASIIKNAIDYRDKDTIILAGLLSGCGAFLVHAFFDNNFYSLQLSAHIWISVGLAVAFMNLIKKHTEKTYTC</sequence>
<dbReference type="Pfam" id="PF04932">
    <property type="entry name" value="Wzy_C"/>
    <property type="match status" value="1"/>
</dbReference>
<reference evidence="7" key="1">
    <citation type="submission" date="2018-06" db="EMBL/GenBank/DDBJ databases">
        <authorList>
            <person name="Zhirakovskaya E."/>
        </authorList>
    </citation>
    <scope>NUCLEOTIDE SEQUENCE</scope>
</reference>
<name>A0A3B0THJ5_9ZZZZ</name>
<feature type="transmembrane region" description="Helical" evidence="5">
    <location>
        <begin position="170"/>
        <end position="186"/>
    </location>
</feature>
<organism evidence="7">
    <name type="scientific">hydrothermal vent metagenome</name>
    <dbReference type="NCBI Taxonomy" id="652676"/>
    <lineage>
        <taxon>unclassified sequences</taxon>
        <taxon>metagenomes</taxon>
        <taxon>ecological metagenomes</taxon>
    </lineage>
</organism>
<feature type="transmembrane region" description="Helical" evidence="5">
    <location>
        <begin position="192"/>
        <end position="208"/>
    </location>
</feature>